<evidence type="ECO:0000313" key="1">
    <source>
        <dbReference type="EMBL" id="SFI66378.1"/>
    </source>
</evidence>
<dbReference type="Proteomes" id="UP000242560">
    <property type="component" value="Unassembled WGS sequence"/>
</dbReference>
<keyword evidence="2" id="KW-1185">Reference proteome</keyword>
<dbReference type="InterPro" id="IPR007420">
    <property type="entry name" value="DUF465"/>
</dbReference>
<accession>A0A1I3K222</accession>
<evidence type="ECO:0000313" key="2">
    <source>
        <dbReference type="Proteomes" id="UP000242560"/>
    </source>
</evidence>
<dbReference type="EMBL" id="FORQ01000001">
    <property type="protein sequence ID" value="SFI66378.1"/>
    <property type="molecule type" value="Genomic_DNA"/>
</dbReference>
<sequence>MENHTLTQEFPEAQEKIAEFKLNDDIFRKMYVNYEEVNALIQHYEEGEQNHTTDEHLTDLRKKRVHLKDSIYNYLKTN</sequence>
<proteinExistence type="predicted"/>
<organism evidence="1 2">
    <name type="scientific">Kaistella treverensis</name>
    <dbReference type="NCBI Taxonomy" id="631455"/>
    <lineage>
        <taxon>Bacteria</taxon>
        <taxon>Pseudomonadati</taxon>
        <taxon>Bacteroidota</taxon>
        <taxon>Flavobacteriia</taxon>
        <taxon>Flavobacteriales</taxon>
        <taxon>Weeksellaceae</taxon>
        <taxon>Chryseobacterium group</taxon>
        <taxon>Kaistella</taxon>
    </lineage>
</organism>
<dbReference type="RefSeq" id="WP_089818389.1">
    <property type="nucleotide sequence ID" value="NZ_FORQ01000001.1"/>
</dbReference>
<evidence type="ECO:0008006" key="3">
    <source>
        <dbReference type="Google" id="ProtNLM"/>
    </source>
</evidence>
<dbReference type="InterPro" id="IPR038444">
    <property type="entry name" value="DUF465_sf"/>
</dbReference>
<dbReference type="AlphaFoldDB" id="A0A1I3K222"/>
<protein>
    <recommendedName>
        <fullName evidence="3">DUF465 domain-containing protein</fullName>
    </recommendedName>
</protein>
<gene>
    <name evidence="1" type="ORF">SAMN05421638_0536</name>
</gene>
<dbReference type="Pfam" id="PF04325">
    <property type="entry name" value="DUF465"/>
    <property type="match status" value="1"/>
</dbReference>
<reference evidence="2" key="1">
    <citation type="submission" date="2016-10" db="EMBL/GenBank/DDBJ databases">
        <authorList>
            <person name="Varghese N."/>
            <person name="Submissions S."/>
        </authorList>
    </citation>
    <scope>NUCLEOTIDE SEQUENCE [LARGE SCALE GENOMIC DNA]</scope>
    <source>
        <strain evidence="2">DSM 22251</strain>
    </source>
</reference>
<dbReference type="Gene3D" id="6.10.280.50">
    <property type="match status" value="1"/>
</dbReference>
<name>A0A1I3K222_9FLAO</name>